<gene>
    <name evidence="1" type="ORF">ACJHVH_09370</name>
</gene>
<dbReference type="RefSeq" id="WP_407069652.1">
    <property type="nucleotide sequence ID" value="NZ_JBJJXE010000048.1"/>
</dbReference>
<evidence type="ECO:0000313" key="2">
    <source>
        <dbReference type="Proteomes" id="UP001624684"/>
    </source>
</evidence>
<accession>A0ABW8UAY8</accession>
<sequence length="132" mass="14846">MNDSETQHLNSALDLLGFINSTQPTSYYGPEQDGLGHKYYDVDPYIDFGNGLRDKTSLSNRQSVPMSKKFFGININVGPSKMIFGKLPSKTTQPKAMGVNSILGEKIRQAKNKFDKSQKICENDYVRCEEND</sequence>
<protein>
    <submittedName>
        <fullName evidence="1">Uncharacterized protein</fullName>
    </submittedName>
</protein>
<keyword evidence="2" id="KW-1185">Reference proteome</keyword>
<proteinExistence type="predicted"/>
<dbReference type="EMBL" id="JBJJXE010000048">
    <property type="protein sequence ID" value="MFL1733177.1"/>
    <property type="molecule type" value="Genomic_DNA"/>
</dbReference>
<evidence type="ECO:0000313" key="1">
    <source>
        <dbReference type="EMBL" id="MFL1733177.1"/>
    </source>
</evidence>
<name>A0ABW8UAY8_9GAMM</name>
<reference evidence="1 2" key="1">
    <citation type="submission" date="2024-11" db="EMBL/GenBank/DDBJ databases">
        <title>First Report of Moraxella oculi in Brazil in an Infectious Bovine Keratoconjunctivitis Outbreak.</title>
        <authorList>
            <person name="Carvalho C.V."/>
            <person name="Domingues R."/>
            <person name="Coutinho C."/>
            <person name="Honorio N.T.B.S."/>
            <person name="Faza D.R.L.R."/>
            <person name="Carvalho W.A."/>
            <person name="Machado A.B.F."/>
            <person name="Martins M.F."/>
            <person name="Gaspar E.B."/>
        </authorList>
    </citation>
    <scope>NUCLEOTIDE SEQUENCE [LARGE SCALE GENOMIC DNA]</scope>
    <source>
        <strain evidence="1 2">2117LE</strain>
    </source>
</reference>
<organism evidence="1 2">
    <name type="scientific">Moraxella oculi</name>
    <dbReference type="NCBI Taxonomy" id="2940516"/>
    <lineage>
        <taxon>Bacteria</taxon>
        <taxon>Pseudomonadati</taxon>
        <taxon>Pseudomonadota</taxon>
        <taxon>Gammaproteobacteria</taxon>
        <taxon>Moraxellales</taxon>
        <taxon>Moraxellaceae</taxon>
        <taxon>Moraxella</taxon>
    </lineage>
</organism>
<comment type="caution">
    <text evidence="1">The sequence shown here is derived from an EMBL/GenBank/DDBJ whole genome shotgun (WGS) entry which is preliminary data.</text>
</comment>
<dbReference type="Proteomes" id="UP001624684">
    <property type="component" value="Unassembled WGS sequence"/>
</dbReference>